<dbReference type="EMBL" id="JACJUU010000004">
    <property type="protein sequence ID" value="MBC2769774.1"/>
    <property type="molecule type" value="Genomic_DNA"/>
</dbReference>
<dbReference type="AlphaFoldDB" id="A0A842HPI0"/>
<evidence type="ECO:0000256" key="1">
    <source>
        <dbReference type="SAM" id="Phobius"/>
    </source>
</evidence>
<name>A0A842HPI0_9BURK</name>
<evidence type="ECO:0000313" key="2">
    <source>
        <dbReference type="EMBL" id="MBC2769774.1"/>
    </source>
</evidence>
<keyword evidence="3" id="KW-1185">Reference proteome</keyword>
<proteinExistence type="predicted"/>
<dbReference type="RefSeq" id="WP_185779488.1">
    <property type="nucleotide sequence ID" value="NZ_JACJUU010000004.1"/>
</dbReference>
<gene>
    <name evidence="2" type="ORF">GTU67_07585</name>
</gene>
<keyword evidence="1" id="KW-0812">Transmembrane</keyword>
<sequence>MADNDTYVLAVIGLLTLCSLITRAGYFVFGNRIPLTDGVRRALRYAPPAALIAIIVPEILPWAEGARAFVDVRLLAVLVAIAVYARTRSTVSVIVSGMVAFWVLRALL</sequence>
<evidence type="ECO:0000313" key="3">
    <source>
        <dbReference type="Proteomes" id="UP000545386"/>
    </source>
</evidence>
<reference evidence="2 3" key="1">
    <citation type="submission" date="2020-08" db="EMBL/GenBank/DDBJ databases">
        <title>Paraeoetvoesia sp. YC-7-48 draft genome sequence.</title>
        <authorList>
            <person name="Yao L."/>
        </authorList>
    </citation>
    <scope>NUCLEOTIDE SEQUENCE [LARGE SCALE GENOMIC DNA]</scope>
    <source>
        <strain evidence="3">YC-7-48</strain>
    </source>
</reference>
<dbReference type="Pfam" id="PF05437">
    <property type="entry name" value="AzlD"/>
    <property type="match status" value="1"/>
</dbReference>
<dbReference type="Proteomes" id="UP000545386">
    <property type="component" value="Unassembled WGS sequence"/>
</dbReference>
<protein>
    <submittedName>
        <fullName evidence="2">AzlD domain-containing protein</fullName>
    </submittedName>
</protein>
<dbReference type="InterPro" id="IPR008407">
    <property type="entry name" value="Brnchd-chn_aa_trnsp_AzlD"/>
</dbReference>
<comment type="caution">
    <text evidence="2">The sequence shown here is derived from an EMBL/GenBank/DDBJ whole genome shotgun (WGS) entry which is preliminary data.</text>
</comment>
<feature type="transmembrane region" description="Helical" evidence="1">
    <location>
        <begin position="91"/>
        <end position="107"/>
    </location>
</feature>
<feature type="transmembrane region" description="Helical" evidence="1">
    <location>
        <begin position="6"/>
        <end position="30"/>
    </location>
</feature>
<keyword evidence="1" id="KW-0472">Membrane</keyword>
<accession>A0A842HPI0</accession>
<organism evidence="2 3">
    <name type="scientific">Pusillimonas minor</name>
    <dbReference type="NCBI Taxonomy" id="2697024"/>
    <lineage>
        <taxon>Bacteria</taxon>
        <taxon>Pseudomonadati</taxon>
        <taxon>Pseudomonadota</taxon>
        <taxon>Betaproteobacteria</taxon>
        <taxon>Burkholderiales</taxon>
        <taxon>Alcaligenaceae</taxon>
        <taxon>Pusillimonas</taxon>
    </lineage>
</organism>
<keyword evidence="1" id="KW-1133">Transmembrane helix</keyword>